<reference evidence="2 3" key="1">
    <citation type="journal article" date="2020" name="BMC Genomics">
        <title>Intraspecific diversification of the crop wild relative Brassica cretica Lam. using demographic model selection.</title>
        <authorList>
            <person name="Kioukis A."/>
            <person name="Michalopoulou V.A."/>
            <person name="Briers L."/>
            <person name="Pirintsos S."/>
            <person name="Studholme D.J."/>
            <person name="Pavlidis P."/>
            <person name="Sarris P.F."/>
        </authorList>
    </citation>
    <scope>NUCLEOTIDE SEQUENCE [LARGE SCALE GENOMIC DNA]</scope>
    <source>
        <strain evidence="3">cv. PFS-1207/04</strain>
    </source>
</reference>
<evidence type="ECO:0000313" key="2">
    <source>
        <dbReference type="EMBL" id="KAF3577786.1"/>
    </source>
</evidence>
<feature type="compositionally biased region" description="Polar residues" evidence="1">
    <location>
        <begin position="20"/>
        <end position="29"/>
    </location>
</feature>
<dbReference type="Proteomes" id="UP000266723">
    <property type="component" value="Unassembled WGS sequence"/>
</dbReference>
<accession>A0ABQ7DKB2</accession>
<dbReference type="EMBL" id="QGKV02000649">
    <property type="protein sequence ID" value="KAF3577786.1"/>
    <property type="molecule type" value="Genomic_DNA"/>
</dbReference>
<feature type="compositionally biased region" description="Low complexity" evidence="1">
    <location>
        <begin position="8"/>
        <end position="19"/>
    </location>
</feature>
<proteinExistence type="predicted"/>
<evidence type="ECO:0000313" key="3">
    <source>
        <dbReference type="Proteomes" id="UP000266723"/>
    </source>
</evidence>
<feature type="region of interest" description="Disordered" evidence="1">
    <location>
        <begin position="82"/>
        <end position="101"/>
    </location>
</feature>
<comment type="caution">
    <text evidence="2">The sequence shown here is derived from an EMBL/GenBank/DDBJ whole genome shotgun (WGS) entry which is preliminary data.</text>
</comment>
<organism evidence="2 3">
    <name type="scientific">Brassica cretica</name>
    <name type="common">Mustard</name>
    <dbReference type="NCBI Taxonomy" id="69181"/>
    <lineage>
        <taxon>Eukaryota</taxon>
        <taxon>Viridiplantae</taxon>
        <taxon>Streptophyta</taxon>
        <taxon>Embryophyta</taxon>
        <taxon>Tracheophyta</taxon>
        <taxon>Spermatophyta</taxon>
        <taxon>Magnoliopsida</taxon>
        <taxon>eudicotyledons</taxon>
        <taxon>Gunneridae</taxon>
        <taxon>Pentapetalae</taxon>
        <taxon>rosids</taxon>
        <taxon>malvids</taxon>
        <taxon>Brassicales</taxon>
        <taxon>Brassicaceae</taxon>
        <taxon>Brassiceae</taxon>
        <taxon>Brassica</taxon>
    </lineage>
</organism>
<sequence>MDSENRNGADATGDGKTTTYSSVGSSLRQEASEDSSMGKRKKKTSPAWENFTVVTRVVDGVSELRAKCNHCNKDYAYEPHKQDIEVADHGDQNESLPPFQV</sequence>
<protein>
    <recommendedName>
        <fullName evidence="4">BED-type domain-containing protein</fullName>
    </recommendedName>
</protein>
<evidence type="ECO:0008006" key="4">
    <source>
        <dbReference type="Google" id="ProtNLM"/>
    </source>
</evidence>
<gene>
    <name evidence="2" type="ORF">DY000_02034396</name>
</gene>
<keyword evidence="3" id="KW-1185">Reference proteome</keyword>
<evidence type="ECO:0000256" key="1">
    <source>
        <dbReference type="SAM" id="MobiDB-lite"/>
    </source>
</evidence>
<name>A0ABQ7DKB2_BRACR</name>
<feature type="compositionally biased region" description="Basic and acidic residues" evidence="1">
    <location>
        <begin position="82"/>
        <end position="92"/>
    </location>
</feature>
<feature type="region of interest" description="Disordered" evidence="1">
    <location>
        <begin position="1"/>
        <end position="49"/>
    </location>
</feature>